<evidence type="ECO:0000313" key="1">
    <source>
        <dbReference type="EMBL" id="OWA54199.1"/>
    </source>
</evidence>
<dbReference type="AlphaFoldDB" id="A0A9X6RN67"/>
<sequence length="69" mass="7743">MPLHTSLYASVSRFLFNGVSGVCAVALQKAHLLRNIFSCIGSCVYLAIVPFTDFVSVQRKWNSSWTLQY</sequence>
<evidence type="ECO:0000313" key="2">
    <source>
        <dbReference type="Proteomes" id="UP000192578"/>
    </source>
</evidence>
<dbReference type="Proteomes" id="UP000192578">
    <property type="component" value="Unassembled WGS sequence"/>
</dbReference>
<gene>
    <name evidence="1" type="ORF">BV898_18611</name>
</gene>
<reference evidence="2" key="1">
    <citation type="submission" date="2017-01" db="EMBL/GenBank/DDBJ databases">
        <title>Comparative genomics of anhydrobiosis in the tardigrade Hypsibius dujardini.</title>
        <authorList>
            <person name="Yoshida Y."/>
            <person name="Koutsovoulos G."/>
            <person name="Laetsch D."/>
            <person name="Stevens L."/>
            <person name="Kumar S."/>
            <person name="Horikawa D."/>
            <person name="Ishino K."/>
            <person name="Komine S."/>
            <person name="Tomita M."/>
            <person name="Blaxter M."/>
            <person name="Arakawa K."/>
        </authorList>
    </citation>
    <scope>NUCLEOTIDE SEQUENCE [LARGE SCALE GENOMIC DNA]</scope>
    <source>
        <strain evidence="2">Z151</strain>
    </source>
</reference>
<proteinExistence type="predicted"/>
<comment type="caution">
    <text evidence="1">The sequence shown here is derived from an EMBL/GenBank/DDBJ whole genome shotgun (WGS) entry which is preliminary data.</text>
</comment>
<keyword evidence="2" id="KW-1185">Reference proteome</keyword>
<protein>
    <submittedName>
        <fullName evidence="1">Uncharacterized protein</fullName>
    </submittedName>
</protein>
<accession>A0A9X6RN67</accession>
<dbReference type="EMBL" id="MTYJ01000381">
    <property type="protein sequence ID" value="OWA54199.1"/>
    <property type="molecule type" value="Genomic_DNA"/>
</dbReference>
<name>A0A9X6RN67_HYPEX</name>
<organism evidence="1 2">
    <name type="scientific">Hypsibius exemplaris</name>
    <name type="common">Freshwater tardigrade</name>
    <dbReference type="NCBI Taxonomy" id="2072580"/>
    <lineage>
        <taxon>Eukaryota</taxon>
        <taxon>Metazoa</taxon>
        <taxon>Ecdysozoa</taxon>
        <taxon>Tardigrada</taxon>
        <taxon>Eutardigrada</taxon>
        <taxon>Parachela</taxon>
        <taxon>Hypsibioidea</taxon>
        <taxon>Hypsibiidae</taxon>
        <taxon>Hypsibius</taxon>
    </lineage>
</organism>